<reference evidence="1" key="1">
    <citation type="submission" date="2020-04" db="EMBL/GenBank/DDBJ databases">
        <authorList>
            <person name="Chiriac C."/>
            <person name="Salcher M."/>
            <person name="Ghai R."/>
            <person name="Kavagutti S V."/>
        </authorList>
    </citation>
    <scope>NUCLEOTIDE SEQUENCE</scope>
</reference>
<proteinExistence type="predicted"/>
<name>A0A6J5LR40_9CAUD</name>
<dbReference type="EMBL" id="LR796284">
    <property type="protein sequence ID" value="CAB4134129.1"/>
    <property type="molecule type" value="Genomic_DNA"/>
</dbReference>
<gene>
    <name evidence="1" type="ORF">UFOVP273_18</name>
</gene>
<evidence type="ECO:0000313" key="1">
    <source>
        <dbReference type="EMBL" id="CAB4134129.1"/>
    </source>
</evidence>
<organism evidence="1">
    <name type="scientific">uncultured Caudovirales phage</name>
    <dbReference type="NCBI Taxonomy" id="2100421"/>
    <lineage>
        <taxon>Viruses</taxon>
        <taxon>Duplodnaviria</taxon>
        <taxon>Heunggongvirae</taxon>
        <taxon>Uroviricota</taxon>
        <taxon>Caudoviricetes</taxon>
        <taxon>Peduoviridae</taxon>
        <taxon>Maltschvirus</taxon>
        <taxon>Maltschvirus maltsch</taxon>
    </lineage>
</organism>
<dbReference type="InterPro" id="IPR011051">
    <property type="entry name" value="RmlC_Cupin_sf"/>
</dbReference>
<sequence>MMFFKKAKDGGPLSNVTGYWLVEIKSLFSILLLRFSEGSREACHNHAFNAVSWILKGELHEYTLGSDTPTVLKPSIFPIITKKSRFHKVYGVGPATWAITFRGPWDNEWMEYLKERYIVLTHGRKVIGIEHG</sequence>
<accession>A0A6J5LR40</accession>
<protein>
    <submittedName>
        <fullName evidence="1">Uncharacterized protein</fullName>
    </submittedName>
</protein>
<dbReference type="SUPFAM" id="SSF51182">
    <property type="entry name" value="RmlC-like cupins"/>
    <property type="match status" value="1"/>
</dbReference>